<dbReference type="OrthoDB" id="3801271at2759"/>
<evidence type="ECO:0000313" key="1">
    <source>
        <dbReference type="EMBL" id="KAF2254635.1"/>
    </source>
</evidence>
<dbReference type="EMBL" id="ML987190">
    <property type="protein sequence ID" value="KAF2254635.1"/>
    <property type="molecule type" value="Genomic_DNA"/>
</dbReference>
<accession>A0A6A6IVP6</accession>
<dbReference type="AlphaFoldDB" id="A0A6A6IVP6"/>
<gene>
    <name evidence="1" type="ORF">BU26DRAFT_559306</name>
</gene>
<name>A0A6A6IVP6_9PLEO</name>
<sequence>MPLQALSTELDAHIIEYLHDDSLGLEAMSRVSKYYRSLAEPVLYRDVEFAEWDYVRMTRLLMTLLDRRELAQHVKAFKIVARETDTYDRVRLISGNDAMAIDLWDYVDSIQTTIRDATRPEYCPEPSFAIGWFGKIFAQPTSIDGALALILAMTVNIETIRICRMHSGTLSHTYQVLEPA</sequence>
<keyword evidence="2" id="KW-1185">Reference proteome</keyword>
<dbReference type="Proteomes" id="UP000800094">
    <property type="component" value="Unassembled WGS sequence"/>
</dbReference>
<proteinExistence type="predicted"/>
<reference evidence="1" key="1">
    <citation type="journal article" date="2020" name="Stud. Mycol.">
        <title>101 Dothideomycetes genomes: a test case for predicting lifestyles and emergence of pathogens.</title>
        <authorList>
            <person name="Haridas S."/>
            <person name="Albert R."/>
            <person name="Binder M."/>
            <person name="Bloem J."/>
            <person name="Labutti K."/>
            <person name="Salamov A."/>
            <person name="Andreopoulos B."/>
            <person name="Baker S."/>
            <person name="Barry K."/>
            <person name="Bills G."/>
            <person name="Bluhm B."/>
            <person name="Cannon C."/>
            <person name="Castanera R."/>
            <person name="Culley D."/>
            <person name="Daum C."/>
            <person name="Ezra D."/>
            <person name="Gonzalez J."/>
            <person name="Henrissat B."/>
            <person name="Kuo A."/>
            <person name="Liang C."/>
            <person name="Lipzen A."/>
            <person name="Lutzoni F."/>
            <person name="Magnuson J."/>
            <person name="Mondo S."/>
            <person name="Nolan M."/>
            <person name="Ohm R."/>
            <person name="Pangilinan J."/>
            <person name="Park H.-J."/>
            <person name="Ramirez L."/>
            <person name="Alfaro M."/>
            <person name="Sun H."/>
            <person name="Tritt A."/>
            <person name="Yoshinaga Y."/>
            <person name="Zwiers L.-H."/>
            <person name="Turgeon B."/>
            <person name="Goodwin S."/>
            <person name="Spatafora J."/>
            <person name="Crous P."/>
            <person name="Grigoriev I."/>
        </authorList>
    </citation>
    <scope>NUCLEOTIDE SEQUENCE</scope>
    <source>
        <strain evidence="1">CBS 122368</strain>
    </source>
</reference>
<dbReference type="GeneID" id="54586013"/>
<evidence type="ECO:0000313" key="2">
    <source>
        <dbReference type="Proteomes" id="UP000800094"/>
    </source>
</evidence>
<organism evidence="1 2">
    <name type="scientific">Trematosphaeria pertusa</name>
    <dbReference type="NCBI Taxonomy" id="390896"/>
    <lineage>
        <taxon>Eukaryota</taxon>
        <taxon>Fungi</taxon>
        <taxon>Dikarya</taxon>
        <taxon>Ascomycota</taxon>
        <taxon>Pezizomycotina</taxon>
        <taxon>Dothideomycetes</taxon>
        <taxon>Pleosporomycetidae</taxon>
        <taxon>Pleosporales</taxon>
        <taxon>Massarineae</taxon>
        <taxon>Trematosphaeriaceae</taxon>
        <taxon>Trematosphaeria</taxon>
    </lineage>
</organism>
<protein>
    <submittedName>
        <fullName evidence="1">Uncharacterized protein</fullName>
    </submittedName>
</protein>
<dbReference type="RefSeq" id="XP_033689639.1">
    <property type="nucleotide sequence ID" value="XM_033832683.1"/>
</dbReference>